<dbReference type="InterPro" id="IPR051164">
    <property type="entry name" value="NmrA-like_oxidored"/>
</dbReference>
<dbReference type="EMBL" id="JAQQWI010000004">
    <property type="protein sequence ID" value="KAK8036566.1"/>
    <property type="molecule type" value="Genomic_DNA"/>
</dbReference>
<feature type="domain" description="NmrA-like" evidence="3">
    <location>
        <begin position="15"/>
        <end position="333"/>
    </location>
</feature>
<accession>A0ABR1SQF8</accession>
<sequence>MLCFAGISLGHKGIKLITVLGVTGTQGGSVAKQFLTQAGWRVRGLTRDPNSTKVKAWVEKGVEIVNGDLDDIESLKDAFQGAHAIFAVTEWAANYARVSKDKMLQGRSLEEYAGDLETSQGINVIRAASDPSILATLKRFVFSTLAVVRDISGGNYKQSYEFDSKAAAERHMREELPEIRARLSTVTMGIFQEAWRAIPAFRPHKQLDGTFEYVRLAVPGGSHDANPEVVATRDTGAFVEALVLHQPAGTDVLGASEIVTKTDYAAIWGRTQGVKATVRDVSEEEYVKFIPEGFEATIMDDFKFFAEFGYTGGNPRVKTPAELGIKTTSLEEFFHGEDWSTVLKGDM</sequence>
<dbReference type="Pfam" id="PF05368">
    <property type="entry name" value="NmrA"/>
    <property type="match status" value="1"/>
</dbReference>
<evidence type="ECO:0000256" key="1">
    <source>
        <dbReference type="ARBA" id="ARBA00006328"/>
    </source>
</evidence>
<reference evidence="4 5" key="1">
    <citation type="submission" date="2023-01" db="EMBL/GenBank/DDBJ databases">
        <title>Analysis of 21 Apiospora genomes using comparative genomics revels a genus with tremendous synthesis potential of carbohydrate active enzymes and secondary metabolites.</title>
        <authorList>
            <person name="Sorensen T."/>
        </authorList>
    </citation>
    <scope>NUCLEOTIDE SEQUENCE [LARGE SCALE GENOMIC DNA]</scope>
    <source>
        <strain evidence="4 5">CBS 20057</strain>
    </source>
</reference>
<gene>
    <name evidence="4" type="ORF">PG991_001703</name>
</gene>
<dbReference type="SUPFAM" id="SSF51735">
    <property type="entry name" value="NAD(P)-binding Rossmann-fold domains"/>
    <property type="match status" value="1"/>
</dbReference>
<dbReference type="InterPro" id="IPR008030">
    <property type="entry name" value="NmrA-like"/>
</dbReference>
<proteinExistence type="inferred from homology"/>
<protein>
    <recommendedName>
        <fullName evidence="3">NmrA-like domain-containing protein</fullName>
    </recommendedName>
</protein>
<evidence type="ECO:0000259" key="3">
    <source>
        <dbReference type="Pfam" id="PF05368"/>
    </source>
</evidence>
<dbReference type="Gene3D" id="3.40.50.720">
    <property type="entry name" value="NAD(P)-binding Rossmann-like Domain"/>
    <property type="match status" value="1"/>
</dbReference>
<name>A0ABR1SQF8_9PEZI</name>
<evidence type="ECO:0000256" key="2">
    <source>
        <dbReference type="ARBA" id="ARBA00022857"/>
    </source>
</evidence>
<dbReference type="PANTHER" id="PTHR42748:SF26">
    <property type="entry name" value="NMRA-LIKE DOMAIN-CONTAINING PROTEIN"/>
    <property type="match status" value="1"/>
</dbReference>
<comment type="caution">
    <text evidence="4">The sequence shown here is derived from an EMBL/GenBank/DDBJ whole genome shotgun (WGS) entry which is preliminary data.</text>
</comment>
<keyword evidence="5" id="KW-1185">Reference proteome</keyword>
<comment type="similarity">
    <text evidence="1">Belongs to the NmrA-type oxidoreductase family.</text>
</comment>
<organism evidence="4 5">
    <name type="scientific">Apiospora marii</name>
    <dbReference type="NCBI Taxonomy" id="335849"/>
    <lineage>
        <taxon>Eukaryota</taxon>
        <taxon>Fungi</taxon>
        <taxon>Dikarya</taxon>
        <taxon>Ascomycota</taxon>
        <taxon>Pezizomycotina</taxon>
        <taxon>Sordariomycetes</taxon>
        <taxon>Xylariomycetidae</taxon>
        <taxon>Amphisphaeriales</taxon>
        <taxon>Apiosporaceae</taxon>
        <taxon>Apiospora</taxon>
    </lineage>
</organism>
<dbReference type="Gene3D" id="3.90.25.10">
    <property type="entry name" value="UDP-galactose 4-epimerase, domain 1"/>
    <property type="match status" value="1"/>
</dbReference>
<dbReference type="InterPro" id="IPR036291">
    <property type="entry name" value="NAD(P)-bd_dom_sf"/>
</dbReference>
<evidence type="ECO:0000313" key="4">
    <source>
        <dbReference type="EMBL" id="KAK8036566.1"/>
    </source>
</evidence>
<dbReference type="PANTHER" id="PTHR42748">
    <property type="entry name" value="NITROGEN METABOLITE REPRESSION PROTEIN NMRA FAMILY MEMBER"/>
    <property type="match status" value="1"/>
</dbReference>
<dbReference type="Proteomes" id="UP001396898">
    <property type="component" value="Unassembled WGS sequence"/>
</dbReference>
<keyword evidence="2" id="KW-0521">NADP</keyword>
<evidence type="ECO:0000313" key="5">
    <source>
        <dbReference type="Proteomes" id="UP001396898"/>
    </source>
</evidence>